<dbReference type="Proteomes" id="UP000284375">
    <property type="component" value="Unassembled WGS sequence"/>
</dbReference>
<comment type="caution">
    <text evidence="3">The sequence shown here is derived from an EMBL/GenBank/DDBJ whole genome shotgun (WGS) entry which is preliminary data.</text>
</comment>
<dbReference type="OrthoDB" id="5086500at2759"/>
<reference evidence="3 4" key="1">
    <citation type="submission" date="2015-09" db="EMBL/GenBank/DDBJ databases">
        <title>Host preference determinants of Valsa canker pathogens revealed by comparative genomics.</title>
        <authorList>
            <person name="Yin Z."/>
            <person name="Huang L."/>
        </authorList>
    </citation>
    <scope>NUCLEOTIDE SEQUENCE [LARGE SCALE GENOMIC DNA]</scope>
    <source>
        <strain evidence="3 4">YSFL</strain>
    </source>
</reference>
<dbReference type="AlphaFoldDB" id="A0A423VDN3"/>
<feature type="region of interest" description="Disordered" evidence="1">
    <location>
        <begin position="268"/>
        <end position="354"/>
    </location>
</feature>
<organism evidence="3 4">
    <name type="scientific">Cytospora chrysosperma</name>
    <name type="common">Cytospora canker fungus</name>
    <name type="synonym">Sphaeria chrysosperma</name>
    <dbReference type="NCBI Taxonomy" id="252740"/>
    <lineage>
        <taxon>Eukaryota</taxon>
        <taxon>Fungi</taxon>
        <taxon>Dikarya</taxon>
        <taxon>Ascomycota</taxon>
        <taxon>Pezizomycotina</taxon>
        <taxon>Sordariomycetes</taxon>
        <taxon>Sordariomycetidae</taxon>
        <taxon>Diaporthales</taxon>
        <taxon>Cytosporaceae</taxon>
        <taxon>Cytospora</taxon>
    </lineage>
</organism>
<keyword evidence="4" id="KW-1185">Reference proteome</keyword>
<sequence>MSSCRRTFSALAAAAVVAKVNAAMGPAFSTGPTASDTFIRESWATLVLPSIPTNNNGDLSLWVGMGTSAGDLIQSIAENYASSNWDVYAYTLVSTSGSLPCLAHQSFGSTLSSGQANFNLLITDNTQEVVQADGSTAAEGDQITMHYEYSDSTGNYTQTVLLNGKVVSTLSTSDGKAEGWGSAVECADETCGTVPAHKWINCSIILDSADTAYSNTLALGTDVEGSMTSEDGITWTIGTISIPGWDFSTESVTDSVATSESTVASSAASSSSASAGSSSASPASPSGVSPSGSFPSSSSSGQAGSGPEGAGAQPTGSWGSYGPTPSSGAAPWWGGAPSDGSEGWRRSRIMRHKN</sequence>
<dbReference type="STRING" id="252740.A0A423VDN3"/>
<feature type="compositionally biased region" description="Low complexity" evidence="1">
    <location>
        <begin position="268"/>
        <end position="302"/>
    </location>
</feature>
<dbReference type="EMBL" id="LJZO01000062">
    <property type="protein sequence ID" value="ROV88906.1"/>
    <property type="molecule type" value="Genomic_DNA"/>
</dbReference>
<evidence type="ECO:0000256" key="2">
    <source>
        <dbReference type="SAM" id="SignalP"/>
    </source>
</evidence>
<proteinExistence type="predicted"/>
<protein>
    <submittedName>
        <fullName evidence="3">Uncharacterized protein</fullName>
    </submittedName>
</protein>
<evidence type="ECO:0000256" key="1">
    <source>
        <dbReference type="SAM" id="MobiDB-lite"/>
    </source>
</evidence>
<name>A0A423VDN3_CYTCH</name>
<keyword evidence="2" id="KW-0732">Signal</keyword>
<feature type="signal peptide" evidence="2">
    <location>
        <begin position="1"/>
        <end position="22"/>
    </location>
</feature>
<feature type="chain" id="PRO_5019518816" evidence="2">
    <location>
        <begin position="23"/>
        <end position="354"/>
    </location>
</feature>
<gene>
    <name evidence="3" type="ORF">VSDG_08955</name>
</gene>
<evidence type="ECO:0000313" key="4">
    <source>
        <dbReference type="Proteomes" id="UP000284375"/>
    </source>
</evidence>
<accession>A0A423VDN3</accession>
<feature type="compositionally biased region" description="Polar residues" evidence="1">
    <location>
        <begin position="314"/>
        <end position="327"/>
    </location>
</feature>
<evidence type="ECO:0000313" key="3">
    <source>
        <dbReference type="EMBL" id="ROV88906.1"/>
    </source>
</evidence>